<feature type="compositionally biased region" description="Low complexity" evidence="1">
    <location>
        <begin position="122"/>
        <end position="132"/>
    </location>
</feature>
<feature type="region of interest" description="Disordered" evidence="1">
    <location>
        <begin position="68"/>
        <end position="161"/>
    </location>
</feature>
<dbReference type="EMBL" id="JAACLJ010000009">
    <property type="protein sequence ID" value="KAF4580948.1"/>
    <property type="molecule type" value="Genomic_DNA"/>
</dbReference>
<sequence>MKNSAVLVAALASFAGAASLGQKPYQNGSPSPIPGCEDFLNRSNKFCNGYKKIKDQNKNSGYEQVKVYRRQEQQYQQGDQYQDQNYQGDQGGQYQDQQYQGDQQYEGDQQYDGDQMYDGDQQDQQYYPDSQDMVSDNDESYGQGAEAYDAQNYTPDKIGQSANPVRNWLLDRVKEYQKPCQ</sequence>
<proteinExistence type="predicted"/>
<evidence type="ECO:0000313" key="3">
    <source>
        <dbReference type="EMBL" id="KAF4580948.1"/>
    </source>
</evidence>
<keyword evidence="4" id="KW-1185">Reference proteome</keyword>
<protein>
    <submittedName>
        <fullName evidence="3">Uncharacterized protein</fullName>
    </submittedName>
</protein>
<feature type="compositionally biased region" description="Low complexity" evidence="1">
    <location>
        <begin position="73"/>
        <end position="108"/>
    </location>
</feature>
<gene>
    <name evidence="3" type="ORF">GQ602_007085</name>
</gene>
<dbReference type="AlphaFoldDB" id="A0A8H4Q0M3"/>
<comment type="caution">
    <text evidence="3">The sequence shown here is derived from an EMBL/GenBank/DDBJ whole genome shotgun (WGS) entry which is preliminary data.</text>
</comment>
<name>A0A8H4Q0M3_9HYPO</name>
<feature type="compositionally biased region" description="Acidic residues" evidence="1">
    <location>
        <begin position="109"/>
        <end position="121"/>
    </location>
</feature>
<reference evidence="3 4" key="1">
    <citation type="journal article" date="2020" name="G3 (Bethesda)">
        <title>Genetic Underpinnings of Host Manipulation by Ophiocordyceps as Revealed by Comparative Transcriptomics.</title>
        <authorList>
            <person name="Will I."/>
            <person name="Das B."/>
            <person name="Trinh T."/>
            <person name="Brachmann A."/>
            <person name="Ohm R.A."/>
            <person name="de Bekker C."/>
        </authorList>
    </citation>
    <scope>NUCLEOTIDE SEQUENCE [LARGE SCALE GENOMIC DNA]</scope>
    <source>
        <strain evidence="3 4">EC05</strain>
    </source>
</reference>
<feature type="chain" id="PRO_5034299798" evidence="2">
    <location>
        <begin position="22"/>
        <end position="181"/>
    </location>
</feature>
<accession>A0A8H4Q0M3</accession>
<evidence type="ECO:0000256" key="2">
    <source>
        <dbReference type="SAM" id="SignalP"/>
    </source>
</evidence>
<dbReference type="OrthoDB" id="10575780at2759"/>
<dbReference type="Proteomes" id="UP000562929">
    <property type="component" value="Unassembled WGS sequence"/>
</dbReference>
<evidence type="ECO:0000256" key="1">
    <source>
        <dbReference type="SAM" id="MobiDB-lite"/>
    </source>
</evidence>
<organism evidence="3 4">
    <name type="scientific">Ophiocordyceps camponoti-floridani</name>
    <dbReference type="NCBI Taxonomy" id="2030778"/>
    <lineage>
        <taxon>Eukaryota</taxon>
        <taxon>Fungi</taxon>
        <taxon>Dikarya</taxon>
        <taxon>Ascomycota</taxon>
        <taxon>Pezizomycotina</taxon>
        <taxon>Sordariomycetes</taxon>
        <taxon>Hypocreomycetidae</taxon>
        <taxon>Hypocreales</taxon>
        <taxon>Ophiocordycipitaceae</taxon>
        <taxon>Ophiocordyceps</taxon>
    </lineage>
</organism>
<feature type="signal peptide" evidence="2">
    <location>
        <begin position="1"/>
        <end position="21"/>
    </location>
</feature>
<keyword evidence="2" id="KW-0732">Signal</keyword>
<evidence type="ECO:0000313" key="4">
    <source>
        <dbReference type="Proteomes" id="UP000562929"/>
    </source>
</evidence>